<evidence type="ECO:0000259" key="1">
    <source>
        <dbReference type="Pfam" id="PF13383"/>
    </source>
</evidence>
<dbReference type="InterPro" id="IPR025714">
    <property type="entry name" value="Methyltranfer_dom"/>
</dbReference>
<comment type="caution">
    <text evidence="2">The sequence shown here is derived from an EMBL/GenBank/DDBJ whole genome shotgun (WGS) entry which is preliminary data.</text>
</comment>
<dbReference type="Proteomes" id="UP001054902">
    <property type="component" value="Unassembled WGS sequence"/>
</dbReference>
<evidence type="ECO:0000313" key="2">
    <source>
        <dbReference type="EMBL" id="GFH53102.1"/>
    </source>
</evidence>
<dbReference type="EMBL" id="BLLK01000046">
    <property type="protein sequence ID" value="GFH53102.1"/>
    <property type="molecule type" value="Genomic_DNA"/>
</dbReference>
<dbReference type="Pfam" id="PF13383">
    <property type="entry name" value="Methyltransf_22"/>
    <property type="match status" value="1"/>
</dbReference>
<feature type="domain" description="Methyltransferase" evidence="1">
    <location>
        <begin position="85"/>
        <end position="336"/>
    </location>
</feature>
<organism evidence="2 3">
    <name type="scientific">Chaetoceros tenuissimus</name>
    <dbReference type="NCBI Taxonomy" id="426638"/>
    <lineage>
        <taxon>Eukaryota</taxon>
        <taxon>Sar</taxon>
        <taxon>Stramenopiles</taxon>
        <taxon>Ochrophyta</taxon>
        <taxon>Bacillariophyta</taxon>
        <taxon>Coscinodiscophyceae</taxon>
        <taxon>Chaetocerotophycidae</taxon>
        <taxon>Chaetocerotales</taxon>
        <taxon>Chaetocerotaceae</taxon>
        <taxon>Chaetoceros</taxon>
    </lineage>
</organism>
<sequence>MLRVIRLPHEEDDAPIASALHEGLPLLDEVKDYVESNTKDVLAKLPPPLPHRRNKHIYLLASIILIFSIFRTLTAVPYQQGHFEVAKRESFGFFRDVPVQVWNTKKHRVQNQPKHNDKELGLRSKYANRNSPSKWYNHNWQPNFDCQGLLRIGGHADSSKYVCDVHRIEPSKDCLIYSFGRGSPTSRTFDFAFEKELLAELDGKCEIHFFDHRFVDEVDSKQLPKGVIAHNWSLEGEIDAPKARRGFMTLKETVHHLGHEGRNIEIMRVDCDGCEWHTYQEWLTSGVTPRQVVVSLHGAPRNEDEIFEFMEKNNFVIFHREADTRYGGIFQEYGFLRLKDSFFKT</sequence>
<evidence type="ECO:0000313" key="3">
    <source>
        <dbReference type="Proteomes" id="UP001054902"/>
    </source>
</evidence>
<accession>A0AAD3H755</accession>
<keyword evidence="3" id="KW-1185">Reference proteome</keyword>
<proteinExistence type="predicted"/>
<reference evidence="2 3" key="1">
    <citation type="journal article" date="2021" name="Sci. Rep.">
        <title>The genome of the diatom Chaetoceros tenuissimus carries an ancient integrated fragment of an extant virus.</title>
        <authorList>
            <person name="Hongo Y."/>
            <person name="Kimura K."/>
            <person name="Takaki Y."/>
            <person name="Yoshida Y."/>
            <person name="Baba S."/>
            <person name="Kobayashi G."/>
            <person name="Nagasaki K."/>
            <person name="Hano T."/>
            <person name="Tomaru Y."/>
        </authorList>
    </citation>
    <scope>NUCLEOTIDE SEQUENCE [LARGE SCALE GENOMIC DNA]</scope>
    <source>
        <strain evidence="2 3">NIES-3715</strain>
    </source>
</reference>
<protein>
    <recommendedName>
        <fullName evidence="1">Methyltransferase domain-containing protein</fullName>
    </recommendedName>
</protein>
<gene>
    <name evidence="2" type="ORF">CTEN210_09578</name>
</gene>
<dbReference type="InterPro" id="IPR026913">
    <property type="entry name" value="METTL24"/>
</dbReference>
<dbReference type="PANTHER" id="PTHR32026">
    <property type="entry name" value="METHYLTRANSFERASE-LIKE PROTEIN 24"/>
    <property type="match status" value="1"/>
</dbReference>
<name>A0AAD3H755_9STRA</name>
<dbReference type="AlphaFoldDB" id="A0AAD3H755"/>